<evidence type="ECO:0000259" key="2">
    <source>
        <dbReference type="SMART" id="SM00363"/>
    </source>
</evidence>
<gene>
    <name evidence="3" type="ORF">B1P95_14865</name>
</gene>
<dbReference type="CDD" id="cd00165">
    <property type="entry name" value="S4"/>
    <property type="match status" value="1"/>
</dbReference>
<dbReference type="Proteomes" id="UP000191171">
    <property type="component" value="Unassembled WGS sequence"/>
</dbReference>
<dbReference type="InterPro" id="IPR002942">
    <property type="entry name" value="S4_RNA-bd"/>
</dbReference>
<reference evidence="3 4" key="1">
    <citation type="submission" date="2017-02" db="EMBL/GenBank/DDBJ databases">
        <title>Clonality and virulence of isolates of VRE in Hematopoietic Stem Cell Transplanted (HSCT) patients.</title>
        <authorList>
            <person name="Marchi A.P."/>
            <person name="Martins R.C."/>
            <person name="Marie S.K."/>
            <person name="Levin A.S."/>
            <person name="Costa S.F."/>
        </authorList>
    </citation>
    <scope>NUCLEOTIDE SEQUENCE [LARGE SCALE GENOMIC DNA]</scope>
    <source>
        <strain evidence="3 4">LIM1759</strain>
    </source>
</reference>
<protein>
    <submittedName>
        <fullName evidence="3">RNA-binding protein</fullName>
    </submittedName>
</protein>
<accession>A0A1S8KJ92</accession>
<feature type="domain" description="RNA-binding S4" evidence="2">
    <location>
        <begin position="8"/>
        <end position="68"/>
    </location>
</feature>
<comment type="caution">
    <text evidence="3">The sequence shown here is derived from an EMBL/GenBank/DDBJ whole genome shotgun (WGS) entry which is preliminary data.</text>
</comment>
<evidence type="ECO:0000313" key="3">
    <source>
        <dbReference type="EMBL" id="OOL79762.1"/>
    </source>
</evidence>
<name>A0A1S8KJ92_ENTFC</name>
<organism evidence="3 4">
    <name type="scientific">Enterococcus faecium</name>
    <name type="common">Streptococcus faecium</name>
    <dbReference type="NCBI Taxonomy" id="1352"/>
    <lineage>
        <taxon>Bacteria</taxon>
        <taxon>Bacillati</taxon>
        <taxon>Bacillota</taxon>
        <taxon>Bacilli</taxon>
        <taxon>Lactobacillales</taxon>
        <taxon>Enterococcaceae</taxon>
        <taxon>Enterococcus</taxon>
    </lineage>
</organism>
<sequence>ERGTVSSMRLDSVISEIYNISRQRSKQLIEAGKVKVNWTENTRPDFVLELLDIISVRGYGRVQIQELEGKTKKEKYRVLFGVLRK</sequence>
<dbReference type="GO" id="GO:0003723">
    <property type="term" value="F:RNA binding"/>
    <property type="evidence" value="ECO:0007669"/>
    <property type="project" value="UniProtKB-KW"/>
</dbReference>
<feature type="non-terminal residue" evidence="3">
    <location>
        <position position="1"/>
    </location>
</feature>
<dbReference type="AlphaFoldDB" id="A0A1S8KJ92"/>
<evidence type="ECO:0000256" key="1">
    <source>
        <dbReference type="PROSITE-ProRule" id="PRU00182"/>
    </source>
</evidence>
<dbReference type="PROSITE" id="PS50889">
    <property type="entry name" value="S4"/>
    <property type="match status" value="1"/>
</dbReference>
<proteinExistence type="predicted"/>
<dbReference type="EMBL" id="MVGJ01000174">
    <property type="protein sequence ID" value="OOL79762.1"/>
    <property type="molecule type" value="Genomic_DNA"/>
</dbReference>
<dbReference type="SUPFAM" id="SSF55174">
    <property type="entry name" value="Alpha-L RNA-binding motif"/>
    <property type="match status" value="1"/>
</dbReference>
<dbReference type="InterPro" id="IPR036986">
    <property type="entry name" value="S4_RNA-bd_sf"/>
</dbReference>
<evidence type="ECO:0000313" key="4">
    <source>
        <dbReference type="Proteomes" id="UP000191171"/>
    </source>
</evidence>
<dbReference type="SMART" id="SM00363">
    <property type="entry name" value="S4"/>
    <property type="match status" value="1"/>
</dbReference>
<dbReference type="Pfam" id="PF01479">
    <property type="entry name" value="S4"/>
    <property type="match status" value="1"/>
</dbReference>
<dbReference type="Gene3D" id="3.10.290.10">
    <property type="entry name" value="RNA-binding S4 domain"/>
    <property type="match status" value="1"/>
</dbReference>
<keyword evidence="1" id="KW-0694">RNA-binding</keyword>